<dbReference type="Proteomes" id="UP000594638">
    <property type="component" value="Unassembled WGS sequence"/>
</dbReference>
<reference evidence="1 2" key="1">
    <citation type="submission" date="2019-12" db="EMBL/GenBank/DDBJ databases">
        <authorList>
            <person name="Alioto T."/>
            <person name="Alioto T."/>
            <person name="Gomez Garrido J."/>
        </authorList>
    </citation>
    <scope>NUCLEOTIDE SEQUENCE [LARGE SCALE GENOMIC DNA]</scope>
</reference>
<organism evidence="1 2">
    <name type="scientific">Olea europaea subsp. europaea</name>
    <dbReference type="NCBI Taxonomy" id="158383"/>
    <lineage>
        <taxon>Eukaryota</taxon>
        <taxon>Viridiplantae</taxon>
        <taxon>Streptophyta</taxon>
        <taxon>Embryophyta</taxon>
        <taxon>Tracheophyta</taxon>
        <taxon>Spermatophyta</taxon>
        <taxon>Magnoliopsida</taxon>
        <taxon>eudicotyledons</taxon>
        <taxon>Gunneridae</taxon>
        <taxon>Pentapetalae</taxon>
        <taxon>asterids</taxon>
        <taxon>lamiids</taxon>
        <taxon>Lamiales</taxon>
        <taxon>Oleaceae</taxon>
        <taxon>Oleeae</taxon>
        <taxon>Olea</taxon>
    </lineage>
</organism>
<dbReference type="EMBL" id="CACTIH010009034">
    <property type="protein sequence ID" value="CAA3020099.1"/>
    <property type="molecule type" value="Genomic_DNA"/>
</dbReference>
<keyword evidence="2" id="KW-1185">Reference proteome</keyword>
<sequence length="103" mass="11537">MNFINDLGKPIHVGCLGEGVLIEKNHVLPRGVAQISADPGDDYIIASIYTEDSSIYDLNIFIDVEKDCKECAERGCFWSARQDGSYQLINGKWVKVADWTIDK</sequence>
<accession>A0A8S0UPN3</accession>
<dbReference type="AlphaFoldDB" id="A0A8S0UPN3"/>
<evidence type="ECO:0000313" key="2">
    <source>
        <dbReference type="Proteomes" id="UP000594638"/>
    </source>
</evidence>
<protein>
    <submittedName>
        <fullName evidence="1">Uncharacterized protein</fullName>
    </submittedName>
</protein>
<dbReference type="Gramene" id="OE9A016131T1">
    <property type="protein sequence ID" value="OE9A016131C1"/>
    <property type="gene ID" value="OE9A016131"/>
</dbReference>
<proteinExistence type="predicted"/>
<evidence type="ECO:0000313" key="1">
    <source>
        <dbReference type="EMBL" id="CAA3020099.1"/>
    </source>
</evidence>
<gene>
    <name evidence="1" type="ORF">OLEA9_A016131</name>
</gene>
<comment type="caution">
    <text evidence="1">The sequence shown here is derived from an EMBL/GenBank/DDBJ whole genome shotgun (WGS) entry which is preliminary data.</text>
</comment>
<name>A0A8S0UPN3_OLEEU</name>